<dbReference type="AlphaFoldDB" id="A0A4U2YVG4"/>
<name>A0A4U2YVG4_9BACI</name>
<protein>
    <submittedName>
        <fullName evidence="1">Uncharacterized protein</fullName>
    </submittedName>
</protein>
<dbReference type="RefSeq" id="WP_107896365.1">
    <property type="nucleotide sequence ID" value="NZ_PYWM01000020.1"/>
</dbReference>
<proteinExistence type="predicted"/>
<accession>A0A4U2YVG4</accession>
<keyword evidence="2" id="KW-1185">Reference proteome</keyword>
<comment type="caution">
    <text evidence="1">The sequence shown here is derived from an EMBL/GenBank/DDBJ whole genome shotgun (WGS) entry which is preliminary data.</text>
</comment>
<sequence length="88" mass="9651">MFRYAQLNENNVVIAISDLTGEVTADNMILINDSDVKLGSTYDTDTEVFIPPTTPSIEPQPTVEEMQAQTLLNTEYLVSRSELGLGGN</sequence>
<evidence type="ECO:0000313" key="2">
    <source>
        <dbReference type="Proteomes" id="UP000308744"/>
    </source>
</evidence>
<dbReference type="Proteomes" id="UP000308744">
    <property type="component" value="Unassembled WGS sequence"/>
</dbReference>
<dbReference type="EMBL" id="SZPU01000062">
    <property type="protein sequence ID" value="TKI65548.1"/>
    <property type="molecule type" value="Genomic_DNA"/>
</dbReference>
<evidence type="ECO:0000313" key="1">
    <source>
        <dbReference type="EMBL" id="TKI65548.1"/>
    </source>
</evidence>
<organism evidence="1 2">
    <name type="scientific">Lysinibacillus mangiferihumi</name>
    <dbReference type="NCBI Taxonomy" id="1130819"/>
    <lineage>
        <taxon>Bacteria</taxon>
        <taxon>Bacillati</taxon>
        <taxon>Bacillota</taxon>
        <taxon>Bacilli</taxon>
        <taxon>Bacillales</taxon>
        <taxon>Bacillaceae</taxon>
        <taxon>Lysinibacillus</taxon>
    </lineage>
</organism>
<gene>
    <name evidence="1" type="ORF">FC756_15980</name>
</gene>
<reference evidence="1 2" key="1">
    <citation type="submission" date="2019-04" db="EMBL/GenBank/DDBJ databases">
        <title>Lysinibacillus genome sequencing.</title>
        <authorList>
            <person name="Dunlap C."/>
        </authorList>
    </citation>
    <scope>NUCLEOTIDE SEQUENCE [LARGE SCALE GENOMIC DNA]</scope>
    <source>
        <strain evidence="1 2">CCTCC AB 2010389</strain>
    </source>
</reference>